<keyword evidence="7" id="KW-0684">Rhamnose metabolism</keyword>
<evidence type="ECO:0000256" key="1">
    <source>
        <dbReference type="ARBA" id="ARBA00009156"/>
    </source>
</evidence>
<dbReference type="PANTHER" id="PTHR10196">
    <property type="entry name" value="SUGAR KINASE"/>
    <property type="match status" value="1"/>
</dbReference>
<keyword evidence="3" id="KW-0547">Nucleotide-binding</keyword>
<feature type="domain" description="Carbohydrate kinase FGGY N-terminal" evidence="8">
    <location>
        <begin position="12"/>
        <end position="251"/>
    </location>
</feature>
<feature type="domain" description="Carbohydrate kinase FGGY C-terminal" evidence="9">
    <location>
        <begin position="261"/>
        <end position="450"/>
    </location>
</feature>
<comment type="similarity">
    <text evidence="1">Belongs to the FGGY kinase family.</text>
</comment>
<evidence type="ECO:0000259" key="9">
    <source>
        <dbReference type="Pfam" id="PF02782"/>
    </source>
</evidence>
<dbReference type="PANTHER" id="PTHR10196:SF93">
    <property type="entry name" value="L-RHAMNULOKINASE"/>
    <property type="match status" value="1"/>
</dbReference>
<keyword evidence="5" id="KW-0067">ATP-binding</keyword>
<evidence type="ECO:0000256" key="2">
    <source>
        <dbReference type="ARBA" id="ARBA00022679"/>
    </source>
</evidence>
<dbReference type="Pfam" id="PF00370">
    <property type="entry name" value="FGGY_N"/>
    <property type="match status" value="1"/>
</dbReference>
<dbReference type="RefSeq" id="WP_301574087.1">
    <property type="nucleotide sequence ID" value="NZ_JAPWIE010000009.1"/>
</dbReference>
<comment type="caution">
    <text evidence="10">The sequence shown here is derived from an EMBL/GenBank/DDBJ whole genome shotgun (WGS) entry which is preliminary data.</text>
</comment>
<protein>
    <submittedName>
        <fullName evidence="10">Rhamnulokinase</fullName>
    </submittedName>
</protein>
<dbReference type="Proteomes" id="UP001067235">
    <property type="component" value="Unassembled WGS sequence"/>
</dbReference>
<name>A0ABT4N2D5_GORRU</name>
<organism evidence="10 11">
    <name type="scientific">Gordonia rubripertincta</name>
    <name type="common">Rhodococcus corallinus</name>
    <dbReference type="NCBI Taxonomy" id="36822"/>
    <lineage>
        <taxon>Bacteria</taxon>
        <taxon>Bacillati</taxon>
        <taxon>Actinomycetota</taxon>
        <taxon>Actinomycetes</taxon>
        <taxon>Mycobacteriales</taxon>
        <taxon>Gordoniaceae</taxon>
        <taxon>Gordonia</taxon>
    </lineage>
</organism>
<keyword evidence="4" id="KW-0418">Kinase</keyword>
<evidence type="ECO:0000256" key="7">
    <source>
        <dbReference type="ARBA" id="ARBA00023308"/>
    </source>
</evidence>
<dbReference type="InterPro" id="IPR013449">
    <property type="entry name" value="Rhamnulokinase"/>
</dbReference>
<evidence type="ECO:0000256" key="6">
    <source>
        <dbReference type="ARBA" id="ARBA00023157"/>
    </source>
</evidence>
<reference evidence="10" key="1">
    <citation type="submission" date="2022-12" db="EMBL/GenBank/DDBJ databases">
        <authorList>
            <person name="Krivoruchko A.V."/>
            <person name="Elkin A."/>
        </authorList>
    </citation>
    <scope>NUCLEOTIDE SEQUENCE</scope>
    <source>
        <strain evidence="10">IEGM 1388</strain>
    </source>
</reference>
<keyword evidence="2" id="KW-0808">Transferase</keyword>
<dbReference type="Pfam" id="PF02782">
    <property type="entry name" value="FGGY_C"/>
    <property type="match status" value="1"/>
</dbReference>
<accession>A0ABT4N2D5</accession>
<dbReference type="InterPro" id="IPR043129">
    <property type="entry name" value="ATPase_NBD"/>
</dbReference>
<evidence type="ECO:0000313" key="11">
    <source>
        <dbReference type="Proteomes" id="UP001067235"/>
    </source>
</evidence>
<dbReference type="SUPFAM" id="SSF53067">
    <property type="entry name" value="Actin-like ATPase domain"/>
    <property type="match status" value="2"/>
</dbReference>
<dbReference type="InterPro" id="IPR018485">
    <property type="entry name" value="FGGY_C"/>
</dbReference>
<keyword evidence="11" id="KW-1185">Reference proteome</keyword>
<dbReference type="CDD" id="cd07771">
    <property type="entry name" value="ASKHA_NBD_FGGY_RhaB-like"/>
    <property type="match status" value="1"/>
</dbReference>
<evidence type="ECO:0000256" key="5">
    <source>
        <dbReference type="ARBA" id="ARBA00022840"/>
    </source>
</evidence>
<evidence type="ECO:0000259" key="8">
    <source>
        <dbReference type="Pfam" id="PF00370"/>
    </source>
</evidence>
<sequence>MSKGSRVAELAAVDLGATSGRVMLAEVGDGRLDIREVNRFPNGPLPIWDGHRTALHWDVPGLYSHIRDGLSSAARQATDLIGIGIDSWAVDYGLLRDGRLLGLPYHYRDDRNHAGVSAVHQGIDPAVLYARNGLQFLPFNTVYQLMAEKQAGTLELADRALLIPDLIGYWLTGQMATERTNASTTGLLGADGIWDSELERTLGLPTGLFPALIEPGSELGPVLPQIVTQLGLPSSVTVSAVASHDTASAVVAVPMRPESAAYISCGTWGLVGVELADRVVDPAARVANFTNEVGADGRIRFLRNVMGLWLLSESVRQWQREGTAVELPRLLDEAAQAHPPVELFDTDDPGFLTPGDMPARIARWYAGRGLPAPAGRAPMVRAILESLAGAFARRVHEAASLSGTDVEVVHIVGGGSRNRLLCQLTADRLGMPVLAGPVEATAIGNILISARTKELIADDPESARALVAATFPPERFEPRTAARPHHLKATR</sequence>
<dbReference type="EMBL" id="JAPWIE010000009">
    <property type="protein sequence ID" value="MCZ4553433.1"/>
    <property type="molecule type" value="Genomic_DNA"/>
</dbReference>
<evidence type="ECO:0000313" key="10">
    <source>
        <dbReference type="EMBL" id="MCZ4553433.1"/>
    </source>
</evidence>
<keyword evidence="6" id="KW-1015">Disulfide bond</keyword>
<gene>
    <name evidence="10" type="ORF">O4213_25840</name>
</gene>
<evidence type="ECO:0000256" key="4">
    <source>
        <dbReference type="ARBA" id="ARBA00022777"/>
    </source>
</evidence>
<dbReference type="InterPro" id="IPR018484">
    <property type="entry name" value="FGGY_N"/>
</dbReference>
<evidence type="ECO:0000256" key="3">
    <source>
        <dbReference type="ARBA" id="ARBA00022741"/>
    </source>
</evidence>
<proteinExistence type="inferred from homology"/>
<dbReference type="Gene3D" id="3.30.420.40">
    <property type="match status" value="2"/>
</dbReference>